<comment type="similarity">
    <text evidence="6">Belongs to the methyltransferase superfamily. RNA methyltransferase RsmG family.</text>
</comment>
<dbReference type="GO" id="GO:0005829">
    <property type="term" value="C:cytosol"/>
    <property type="evidence" value="ECO:0007669"/>
    <property type="project" value="TreeGrafter"/>
</dbReference>
<dbReference type="SUPFAM" id="SSF53335">
    <property type="entry name" value="S-adenosyl-L-methionine-dependent methyltransferases"/>
    <property type="match status" value="1"/>
</dbReference>
<comment type="catalytic activity">
    <reaction evidence="6">
        <text>guanosine(527) in 16S rRNA + S-adenosyl-L-methionine = N(7)-methylguanosine(527) in 16S rRNA + S-adenosyl-L-homocysteine</text>
        <dbReference type="Rhea" id="RHEA:42732"/>
        <dbReference type="Rhea" id="RHEA-COMP:10209"/>
        <dbReference type="Rhea" id="RHEA-COMP:10210"/>
        <dbReference type="ChEBI" id="CHEBI:57856"/>
        <dbReference type="ChEBI" id="CHEBI:59789"/>
        <dbReference type="ChEBI" id="CHEBI:74269"/>
        <dbReference type="ChEBI" id="CHEBI:74480"/>
        <dbReference type="EC" id="2.1.1.170"/>
    </reaction>
</comment>
<dbReference type="Proteomes" id="UP000263833">
    <property type="component" value="Unassembled WGS sequence"/>
</dbReference>
<keyword evidence="1 6" id="KW-0963">Cytoplasm</keyword>
<keyword evidence="3 6" id="KW-0489">Methyltransferase</keyword>
<dbReference type="HAMAP" id="MF_00074">
    <property type="entry name" value="16SrRNA_methyltr_G"/>
    <property type="match status" value="1"/>
</dbReference>
<evidence type="ECO:0000313" key="7">
    <source>
        <dbReference type="EMBL" id="RDV02498.1"/>
    </source>
</evidence>
<gene>
    <name evidence="6 7" type="primary">rsmG</name>
    <name evidence="7" type="ORF">DXH95_11010</name>
</gene>
<dbReference type="EC" id="2.1.1.170" evidence="6"/>
<evidence type="ECO:0000256" key="1">
    <source>
        <dbReference type="ARBA" id="ARBA00022490"/>
    </source>
</evidence>
<dbReference type="AlphaFoldDB" id="A0A371B4H6"/>
<comment type="subcellular location">
    <subcellularLocation>
        <location evidence="6">Cytoplasm</location>
    </subcellularLocation>
</comment>
<protein>
    <recommendedName>
        <fullName evidence="6">Ribosomal RNA small subunit methyltransferase G</fullName>
        <ecNumber evidence="6">2.1.1.170</ecNumber>
    </recommendedName>
    <alternativeName>
        <fullName evidence="6">16S rRNA 7-methylguanosine methyltransferase</fullName>
        <shortName evidence="6">16S rRNA m7G methyltransferase</shortName>
    </alternativeName>
</protein>
<dbReference type="OrthoDB" id="9808773at2"/>
<name>A0A371B4H6_9SPHN</name>
<feature type="binding site" evidence="6">
    <location>
        <position position="140"/>
    </location>
    <ligand>
        <name>S-adenosyl-L-methionine</name>
        <dbReference type="ChEBI" id="CHEBI:59789"/>
    </ligand>
</feature>
<evidence type="ECO:0000313" key="8">
    <source>
        <dbReference type="Proteomes" id="UP000263833"/>
    </source>
</evidence>
<keyword evidence="8" id="KW-1185">Reference proteome</keyword>
<dbReference type="NCBIfam" id="TIGR00138">
    <property type="entry name" value="rsmG_gidB"/>
    <property type="match status" value="1"/>
</dbReference>
<evidence type="ECO:0000256" key="2">
    <source>
        <dbReference type="ARBA" id="ARBA00022552"/>
    </source>
</evidence>
<accession>A0A371B4H6</accession>
<keyword evidence="2 6" id="KW-0698">rRNA processing</keyword>
<evidence type="ECO:0000256" key="4">
    <source>
        <dbReference type="ARBA" id="ARBA00022679"/>
    </source>
</evidence>
<dbReference type="GO" id="GO:0070043">
    <property type="term" value="F:rRNA (guanine-N7-)-methyltransferase activity"/>
    <property type="evidence" value="ECO:0007669"/>
    <property type="project" value="UniProtKB-UniRule"/>
</dbReference>
<dbReference type="PANTHER" id="PTHR31760:SF0">
    <property type="entry name" value="S-ADENOSYL-L-METHIONINE-DEPENDENT METHYLTRANSFERASES SUPERFAMILY PROTEIN"/>
    <property type="match status" value="1"/>
</dbReference>
<keyword evidence="4 6" id="KW-0808">Transferase</keyword>
<dbReference type="RefSeq" id="WP_115549604.1">
    <property type="nucleotide sequence ID" value="NZ_QRGP01000002.1"/>
</dbReference>
<feature type="binding site" evidence="6">
    <location>
        <position position="80"/>
    </location>
    <ligand>
        <name>S-adenosyl-L-methionine</name>
        <dbReference type="ChEBI" id="CHEBI:59789"/>
    </ligand>
</feature>
<dbReference type="Gene3D" id="3.40.50.150">
    <property type="entry name" value="Vaccinia Virus protein VP39"/>
    <property type="match status" value="1"/>
</dbReference>
<evidence type="ECO:0000256" key="3">
    <source>
        <dbReference type="ARBA" id="ARBA00022603"/>
    </source>
</evidence>
<evidence type="ECO:0000256" key="6">
    <source>
        <dbReference type="HAMAP-Rule" id="MF_00074"/>
    </source>
</evidence>
<dbReference type="InterPro" id="IPR029063">
    <property type="entry name" value="SAM-dependent_MTases_sf"/>
</dbReference>
<dbReference type="InterPro" id="IPR003682">
    <property type="entry name" value="rRNA_ssu_MeTfrase_G"/>
</dbReference>
<evidence type="ECO:0000256" key="5">
    <source>
        <dbReference type="ARBA" id="ARBA00022691"/>
    </source>
</evidence>
<reference evidence="8" key="1">
    <citation type="submission" date="2018-08" db="EMBL/GenBank/DDBJ databases">
        <authorList>
            <person name="Kim S.-J."/>
            <person name="Jung G.-Y."/>
        </authorList>
    </citation>
    <scope>NUCLEOTIDE SEQUENCE [LARGE SCALE GENOMIC DNA]</scope>
    <source>
        <strain evidence="8">GY_G</strain>
    </source>
</reference>
<organism evidence="7 8">
    <name type="scientific">Sphingorhabdus pulchriflava</name>
    <dbReference type="NCBI Taxonomy" id="2292257"/>
    <lineage>
        <taxon>Bacteria</taxon>
        <taxon>Pseudomonadati</taxon>
        <taxon>Pseudomonadota</taxon>
        <taxon>Alphaproteobacteria</taxon>
        <taxon>Sphingomonadales</taxon>
        <taxon>Sphingomonadaceae</taxon>
        <taxon>Sphingorhabdus</taxon>
    </lineage>
</organism>
<dbReference type="EMBL" id="QRGP01000002">
    <property type="protein sequence ID" value="RDV02498.1"/>
    <property type="molecule type" value="Genomic_DNA"/>
</dbReference>
<sequence>MTEDEAKAWLAEQFNVSRETWGRLDAFVTFLKAEASQQNLISASTLEYIWARHIVDSAQLLLSAPVRSGNWIDLGSGAGFPGIVIALLSDWQVTLVESRAKRIDYLDRAIRQVGIEGRASVAGMPVERVETVQYDVISARAFAPLPKLLSLAERFSTDKTMWLLPKGRNAVNELEEASKAWDLDFSVQPSVTDPDAGILVGSVRGTSAKTGLAKGRQKR</sequence>
<feature type="binding site" evidence="6">
    <location>
        <begin position="129"/>
        <end position="130"/>
    </location>
    <ligand>
        <name>S-adenosyl-L-methionine</name>
        <dbReference type="ChEBI" id="CHEBI:59789"/>
    </ligand>
</feature>
<keyword evidence="5 6" id="KW-0949">S-adenosyl-L-methionine</keyword>
<feature type="binding site" evidence="6">
    <location>
        <position position="75"/>
    </location>
    <ligand>
        <name>S-adenosyl-L-methionine</name>
        <dbReference type="ChEBI" id="CHEBI:59789"/>
    </ligand>
</feature>
<comment type="function">
    <text evidence="6">Specifically methylates the N7 position of guanine in position 527 of 16S rRNA.</text>
</comment>
<dbReference type="PANTHER" id="PTHR31760">
    <property type="entry name" value="S-ADENOSYL-L-METHIONINE-DEPENDENT METHYLTRANSFERASES SUPERFAMILY PROTEIN"/>
    <property type="match status" value="1"/>
</dbReference>
<comment type="caution">
    <text evidence="7">The sequence shown here is derived from an EMBL/GenBank/DDBJ whole genome shotgun (WGS) entry which is preliminary data.</text>
</comment>
<proteinExistence type="inferred from homology"/>
<comment type="caution">
    <text evidence="6">Lacks conserved residue(s) required for the propagation of feature annotation.</text>
</comment>
<dbReference type="Pfam" id="PF02527">
    <property type="entry name" value="GidB"/>
    <property type="match status" value="1"/>
</dbReference>